<dbReference type="PROSITE" id="PS51186">
    <property type="entry name" value="GNAT"/>
    <property type="match status" value="1"/>
</dbReference>
<dbReference type="InterPro" id="IPR000182">
    <property type="entry name" value="GNAT_dom"/>
</dbReference>
<feature type="domain" description="N-acetyltransferase" evidence="1">
    <location>
        <begin position="5"/>
        <end position="149"/>
    </location>
</feature>
<dbReference type="Proteomes" id="UP001589738">
    <property type="component" value="Unassembled WGS sequence"/>
</dbReference>
<dbReference type="CDD" id="cd04301">
    <property type="entry name" value="NAT_SF"/>
    <property type="match status" value="1"/>
</dbReference>
<name>A0ABV6KSZ0_9BACI</name>
<dbReference type="SUPFAM" id="SSF55729">
    <property type="entry name" value="Acyl-CoA N-acyltransferases (Nat)"/>
    <property type="match status" value="1"/>
</dbReference>
<evidence type="ECO:0000313" key="2">
    <source>
        <dbReference type="EMBL" id="MFC0476452.1"/>
    </source>
</evidence>
<organism evidence="2 3">
    <name type="scientific">Robertmurraya beringensis</name>
    <dbReference type="NCBI Taxonomy" id="641660"/>
    <lineage>
        <taxon>Bacteria</taxon>
        <taxon>Bacillati</taxon>
        <taxon>Bacillota</taxon>
        <taxon>Bacilli</taxon>
        <taxon>Bacillales</taxon>
        <taxon>Bacillaceae</taxon>
        <taxon>Robertmurraya</taxon>
    </lineage>
</organism>
<comment type="caution">
    <text evidence="2">The sequence shown here is derived from an EMBL/GenBank/DDBJ whole genome shotgun (WGS) entry which is preliminary data.</text>
</comment>
<dbReference type="InterPro" id="IPR016181">
    <property type="entry name" value="Acyl_CoA_acyltransferase"/>
</dbReference>
<dbReference type="Gene3D" id="3.40.630.30">
    <property type="match status" value="1"/>
</dbReference>
<reference evidence="2 3" key="1">
    <citation type="submission" date="2024-09" db="EMBL/GenBank/DDBJ databases">
        <authorList>
            <person name="Sun Q."/>
            <person name="Mori K."/>
        </authorList>
    </citation>
    <scope>NUCLEOTIDE SEQUENCE [LARGE SCALE GENOMIC DNA]</scope>
    <source>
        <strain evidence="2 3">CGMCC 1.9126</strain>
    </source>
</reference>
<dbReference type="PANTHER" id="PTHR41700:SF1">
    <property type="entry name" value="N-ACETYLTRANSFERASE DOMAIN-CONTAINING PROTEIN"/>
    <property type="match status" value="1"/>
</dbReference>
<gene>
    <name evidence="2" type="ORF">ACFFHF_14665</name>
</gene>
<evidence type="ECO:0000313" key="3">
    <source>
        <dbReference type="Proteomes" id="UP001589738"/>
    </source>
</evidence>
<dbReference type="InterPro" id="IPR038764">
    <property type="entry name" value="GNAT_N_AcTrfase_prd"/>
</dbReference>
<sequence length="261" mass="29734">MKDEVIIRNLQTVTELEKVRELEALIWSLEDSVPVNQTVAAVKNGGFVLGAFLHEKLIGFQYSFPGFDGAKVYLCSHSLGIHPDYRAFGVGEKLKWAQKETALLKGYELITWTYDPLETVNANLNLHKLGGVCCTYLEDVYGEMNDGLNSGMATDRFLVEWRLKSDGVKRDLDQDALHVISTDQCNGNLTPVEIHLNLTADKLFVSVPGNFQAIKTIDFSLAKQWREVTRKAFMHYFHKGYTATDLRKEKENQYYYVLQKL</sequence>
<evidence type="ECO:0000259" key="1">
    <source>
        <dbReference type="PROSITE" id="PS51186"/>
    </source>
</evidence>
<dbReference type="RefSeq" id="WP_160549010.1">
    <property type="nucleotide sequence ID" value="NZ_JBHLUU010000104.1"/>
</dbReference>
<protein>
    <submittedName>
        <fullName evidence="2">GNAT family N-acetyltransferase</fullName>
    </submittedName>
</protein>
<dbReference type="EMBL" id="JBHLUU010000104">
    <property type="protein sequence ID" value="MFC0476452.1"/>
    <property type="molecule type" value="Genomic_DNA"/>
</dbReference>
<dbReference type="PANTHER" id="PTHR41700">
    <property type="entry name" value="GCN5-RELATED N-ACETYLTRANSFERASE"/>
    <property type="match status" value="1"/>
</dbReference>
<proteinExistence type="predicted"/>
<accession>A0ABV6KSZ0</accession>
<keyword evidence="3" id="KW-1185">Reference proteome</keyword>